<evidence type="ECO:0000256" key="8">
    <source>
        <dbReference type="ARBA" id="ARBA00022840"/>
    </source>
</evidence>
<dbReference type="Pfam" id="PF01467">
    <property type="entry name" value="CTP_transf_like"/>
    <property type="match status" value="1"/>
</dbReference>
<sequence>MASDPPRAGRRVRRIGLFGGSFDPVHQAHRELAEAALAQLGLDELRWIPVGQAWQKTRQMAPATHRAAMVGLAIGDNPAFVLERCEIERDGPSYTLDTVAELQRRDGQRHPGEPADWFLVIGQDQLANFATWHGWRDLLGRVALAVAGRAGDAVQMPVALAEAGARVVPLAMMPMTVSSTELRTRLAAGEPASSLAPRMVAPAVAGYIERHGLYHPHPPNTEQERI</sequence>
<dbReference type="InterPro" id="IPR004821">
    <property type="entry name" value="Cyt_trans-like"/>
</dbReference>
<keyword evidence="7 11" id="KW-0547">Nucleotide-binding</keyword>
<comment type="similarity">
    <text evidence="3 11">Belongs to the NadD family.</text>
</comment>
<evidence type="ECO:0000256" key="7">
    <source>
        <dbReference type="ARBA" id="ARBA00022741"/>
    </source>
</evidence>
<evidence type="ECO:0000256" key="5">
    <source>
        <dbReference type="ARBA" id="ARBA00022679"/>
    </source>
</evidence>
<organism evidence="13 14">
    <name type="scientific">Sphaerotilus natans subsp. natans DSM 6575</name>
    <dbReference type="NCBI Taxonomy" id="1286631"/>
    <lineage>
        <taxon>Bacteria</taxon>
        <taxon>Pseudomonadati</taxon>
        <taxon>Pseudomonadota</taxon>
        <taxon>Betaproteobacteria</taxon>
        <taxon>Burkholderiales</taxon>
        <taxon>Sphaerotilaceae</taxon>
        <taxon>Sphaerotilus</taxon>
    </lineage>
</organism>
<dbReference type="Proteomes" id="UP000026714">
    <property type="component" value="Unassembled WGS sequence"/>
</dbReference>
<protein>
    <recommendedName>
        <fullName evidence="11">Probable nicotinate-nucleotide adenylyltransferase</fullName>
        <ecNumber evidence="11">2.7.7.18</ecNumber>
    </recommendedName>
    <alternativeName>
        <fullName evidence="11">Deamido-NAD(+) diphosphorylase</fullName>
    </alternativeName>
    <alternativeName>
        <fullName evidence="11">Deamido-NAD(+) pyrophosphorylase</fullName>
    </alternativeName>
    <alternativeName>
        <fullName evidence="11">Nicotinate mononucleotide adenylyltransferase</fullName>
        <shortName evidence="11">NaMN adenylyltransferase</shortName>
    </alternativeName>
</protein>
<evidence type="ECO:0000256" key="3">
    <source>
        <dbReference type="ARBA" id="ARBA00009014"/>
    </source>
</evidence>
<evidence type="ECO:0000256" key="2">
    <source>
        <dbReference type="ARBA" id="ARBA00005019"/>
    </source>
</evidence>
<dbReference type="GO" id="GO:0009435">
    <property type="term" value="P:NAD+ biosynthetic process"/>
    <property type="evidence" value="ECO:0007669"/>
    <property type="project" value="UniProtKB-UniRule"/>
</dbReference>
<keyword evidence="9 11" id="KW-0520">NAD</keyword>
<dbReference type="RefSeq" id="WP_051631636.1">
    <property type="nucleotide sequence ID" value="NZ_AZRA01000025.1"/>
</dbReference>
<dbReference type="NCBIfam" id="TIGR00482">
    <property type="entry name" value="nicotinate (nicotinamide) nucleotide adenylyltransferase"/>
    <property type="match status" value="1"/>
</dbReference>
<proteinExistence type="inferred from homology"/>
<dbReference type="UniPathway" id="UPA00253">
    <property type="reaction ID" value="UER00332"/>
</dbReference>
<evidence type="ECO:0000256" key="11">
    <source>
        <dbReference type="HAMAP-Rule" id="MF_00244"/>
    </source>
</evidence>
<dbReference type="CDD" id="cd02165">
    <property type="entry name" value="NMNAT"/>
    <property type="match status" value="1"/>
</dbReference>
<keyword evidence="8 11" id="KW-0067">ATP-binding</keyword>
<evidence type="ECO:0000256" key="9">
    <source>
        <dbReference type="ARBA" id="ARBA00023027"/>
    </source>
</evidence>
<accession>A0A059KPY9</accession>
<dbReference type="EC" id="2.7.7.18" evidence="11"/>
<evidence type="ECO:0000256" key="10">
    <source>
        <dbReference type="ARBA" id="ARBA00048721"/>
    </source>
</evidence>
<dbReference type="EMBL" id="AZRA01000025">
    <property type="protein sequence ID" value="KDB53440.1"/>
    <property type="molecule type" value="Genomic_DNA"/>
</dbReference>
<keyword evidence="6 11" id="KW-0548">Nucleotidyltransferase</keyword>
<dbReference type="SUPFAM" id="SSF52374">
    <property type="entry name" value="Nucleotidylyl transferase"/>
    <property type="match status" value="1"/>
</dbReference>
<dbReference type="HAMAP" id="MF_00244">
    <property type="entry name" value="NaMN_adenylyltr"/>
    <property type="match status" value="1"/>
</dbReference>
<feature type="domain" description="Cytidyltransferase-like" evidence="12">
    <location>
        <begin position="17"/>
        <end position="185"/>
    </location>
</feature>
<dbReference type="PANTHER" id="PTHR39321:SF3">
    <property type="entry name" value="PHOSPHOPANTETHEINE ADENYLYLTRANSFERASE"/>
    <property type="match status" value="1"/>
</dbReference>
<keyword evidence="14" id="KW-1185">Reference proteome</keyword>
<gene>
    <name evidence="11" type="primary">nadD</name>
    <name evidence="13" type="ORF">X805_10250</name>
</gene>
<dbReference type="STRING" id="34103.SAMN05421778_108102"/>
<keyword evidence="4 11" id="KW-0662">Pyridine nucleotide biosynthesis</keyword>
<dbReference type="InterPro" id="IPR005248">
    <property type="entry name" value="NadD/NMNAT"/>
</dbReference>
<evidence type="ECO:0000256" key="4">
    <source>
        <dbReference type="ARBA" id="ARBA00022642"/>
    </source>
</evidence>
<comment type="catalytic activity">
    <reaction evidence="10 11">
        <text>nicotinate beta-D-ribonucleotide + ATP + H(+) = deamido-NAD(+) + diphosphate</text>
        <dbReference type="Rhea" id="RHEA:22860"/>
        <dbReference type="ChEBI" id="CHEBI:15378"/>
        <dbReference type="ChEBI" id="CHEBI:30616"/>
        <dbReference type="ChEBI" id="CHEBI:33019"/>
        <dbReference type="ChEBI" id="CHEBI:57502"/>
        <dbReference type="ChEBI" id="CHEBI:58437"/>
        <dbReference type="EC" id="2.7.7.18"/>
    </reaction>
</comment>
<dbReference type="GO" id="GO:0005524">
    <property type="term" value="F:ATP binding"/>
    <property type="evidence" value="ECO:0007669"/>
    <property type="project" value="UniProtKB-KW"/>
</dbReference>
<comment type="caution">
    <text evidence="13">The sequence shown here is derived from an EMBL/GenBank/DDBJ whole genome shotgun (WGS) entry which is preliminary data.</text>
</comment>
<evidence type="ECO:0000313" key="14">
    <source>
        <dbReference type="Proteomes" id="UP000026714"/>
    </source>
</evidence>
<evidence type="ECO:0000313" key="13">
    <source>
        <dbReference type="EMBL" id="KDB53440.1"/>
    </source>
</evidence>
<comment type="function">
    <text evidence="1 11">Catalyzes the reversible adenylation of nicotinate mononucleotide (NaMN) to nicotinic acid adenine dinucleotide (NaAD).</text>
</comment>
<evidence type="ECO:0000259" key="12">
    <source>
        <dbReference type="Pfam" id="PF01467"/>
    </source>
</evidence>
<dbReference type="InterPro" id="IPR014729">
    <property type="entry name" value="Rossmann-like_a/b/a_fold"/>
</dbReference>
<dbReference type="Gene3D" id="3.40.50.620">
    <property type="entry name" value="HUPs"/>
    <property type="match status" value="1"/>
</dbReference>
<comment type="pathway">
    <text evidence="2 11">Cofactor biosynthesis; NAD(+) biosynthesis; deamido-NAD(+) from nicotinate D-ribonucleotide: step 1/1.</text>
</comment>
<name>A0A059KPY9_9BURK</name>
<dbReference type="GO" id="GO:0004515">
    <property type="term" value="F:nicotinate-nucleotide adenylyltransferase activity"/>
    <property type="evidence" value="ECO:0007669"/>
    <property type="project" value="UniProtKB-UniRule"/>
</dbReference>
<dbReference type="AlphaFoldDB" id="A0A059KPY9"/>
<evidence type="ECO:0000256" key="1">
    <source>
        <dbReference type="ARBA" id="ARBA00002324"/>
    </source>
</evidence>
<dbReference type="eggNOG" id="COG1057">
    <property type="taxonomic scope" value="Bacteria"/>
</dbReference>
<dbReference type="PATRIC" id="fig|1286631.3.peg.1012"/>
<dbReference type="NCBIfam" id="TIGR00125">
    <property type="entry name" value="cyt_tran_rel"/>
    <property type="match status" value="1"/>
</dbReference>
<evidence type="ECO:0000256" key="6">
    <source>
        <dbReference type="ARBA" id="ARBA00022695"/>
    </source>
</evidence>
<dbReference type="PANTHER" id="PTHR39321">
    <property type="entry name" value="NICOTINATE-NUCLEOTIDE ADENYLYLTRANSFERASE-RELATED"/>
    <property type="match status" value="1"/>
</dbReference>
<keyword evidence="5 11" id="KW-0808">Transferase</keyword>
<reference evidence="13 14" key="1">
    <citation type="journal article" date="2014" name="FEMS Microbiol. Ecol.">
        <title>Sphaerotilus natans encrusted with nanoball-shaped Fe(III) oxide minerals formed by nitrate-reducing mixotrophic Fe(II) oxidation.</title>
        <authorList>
            <person name="Park S."/>
            <person name="Kim D.H."/>
            <person name="Lee J.H."/>
            <person name="Hur H.G."/>
        </authorList>
    </citation>
    <scope>NUCLEOTIDE SEQUENCE [LARGE SCALE GENOMIC DNA]</scope>
    <source>
        <strain evidence="13 14">DSM 6575</strain>
    </source>
</reference>